<protein>
    <recommendedName>
        <fullName evidence="1">Endoribonuclease YicC-like N-terminal domain-containing protein</fullName>
    </recommendedName>
</protein>
<accession>A0A6V8NT28</accession>
<gene>
    <name evidence="2" type="ORF">HKBW3S06_01752</name>
</gene>
<sequence length="80" mass="9214">MYLSCRADSAETVQVTIDSDLAQAYYQALLQLSRFCAVKELPSLEVLSRFPDVLRVEKEQTDNDKFWFLLEPVLNKALTQ</sequence>
<dbReference type="EMBL" id="BLRV01000486">
    <property type="protein sequence ID" value="GFP22524.1"/>
    <property type="molecule type" value="Genomic_DNA"/>
</dbReference>
<feature type="non-terminal residue" evidence="2">
    <location>
        <position position="80"/>
    </location>
</feature>
<evidence type="ECO:0000313" key="2">
    <source>
        <dbReference type="EMBL" id="GFP22524.1"/>
    </source>
</evidence>
<dbReference type="AlphaFoldDB" id="A0A6V8NT28"/>
<dbReference type="Proteomes" id="UP000580051">
    <property type="component" value="Unassembled WGS sequence"/>
</dbReference>
<dbReference type="InterPro" id="IPR013527">
    <property type="entry name" value="YicC-like_N"/>
</dbReference>
<proteinExistence type="predicted"/>
<comment type="caution">
    <text evidence="2">The sequence shown here is derived from an EMBL/GenBank/DDBJ whole genome shotgun (WGS) entry which is preliminary data.</text>
</comment>
<name>A0A6V8NT28_9ACTN</name>
<reference evidence="2 3" key="1">
    <citation type="journal article" date="2020" name="Front. Microbiol.">
        <title>Single-cell genomics of novel Actinobacteria with the Wood-Ljungdahl pathway discovered in a serpentinizing system.</title>
        <authorList>
            <person name="Merino N."/>
            <person name="Kawai M."/>
            <person name="Boyd E.S."/>
            <person name="Colman D.R."/>
            <person name="McGlynn S.E."/>
            <person name="Nealson K.H."/>
            <person name="Kurokawa K."/>
            <person name="Hongoh Y."/>
        </authorList>
    </citation>
    <scope>NUCLEOTIDE SEQUENCE [LARGE SCALE GENOMIC DNA]</scope>
    <source>
        <strain evidence="2 3">S06</strain>
    </source>
</reference>
<evidence type="ECO:0000313" key="3">
    <source>
        <dbReference type="Proteomes" id="UP000580051"/>
    </source>
</evidence>
<evidence type="ECO:0000259" key="1">
    <source>
        <dbReference type="Pfam" id="PF03755"/>
    </source>
</evidence>
<organism evidence="2 3">
    <name type="scientific">Candidatus Hakubella thermalkaliphila</name>
    <dbReference type="NCBI Taxonomy" id="2754717"/>
    <lineage>
        <taxon>Bacteria</taxon>
        <taxon>Bacillati</taxon>
        <taxon>Actinomycetota</taxon>
        <taxon>Actinomycetota incertae sedis</taxon>
        <taxon>Candidatus Hakubellales</taxon>
        <taxon>Candidatus Hakubellaceae</taxon>
        <taxon>Candidatus Hakubella</taxon>
    </lineage>
</organism>
<feature type="domain" description="Endoribonuclease YicC-like N-terminal" evidence="1">
    <location>
        <begin position="2"/>
        <end position="80"/>
    </location>
</feature>
<dbReference type="Pfam" id="PF03755">
    <property type="entry name" value="YicC-like_N"/>
    <property type="match status" value="1"/>
</dbReference>